<dbReference type="SUPFAM" id="SSF46785">
    <property type="entry name" value="Winged helix' DNA-binding domain"/>
    <property type="match status" value="1"/>
</dbReference>
<evidence type="ECO:0000313" key="2">
    <source>
        <dbReference type="EMBL" id="MBP2023884.1"/>
    </source>
</evidence>
<dbReference type="InterPro" id="IPR005149">
    <property type="entry name" value="Tscrpt_reg_PadR_N"/>
</dbReference>
<accession>A0ABS4KB98</accession>
<name>A0ABS4KB98_9CLOT</name>
<organism evidence="2 3">
    <name type="scientific">Clostridium punense</name>
    <dbReference type="NCBI Taxonomy" id="1054297"/>
    <lineage>
        <taxon>Bacteria</taxon>
        <taxon>Bacillati</taxon>
        <taxon>Bacillota</taxon>
        <taxon>Clostridia</taxon>
        <taxon>Eubacteriales</taxon>
        <taxon>Clostridiaceae</taxon>
        <taxon>Clostridium</taxon>
    </lineage>
</organism>
<proteinExistence type="predicted"/>
<dbReference type="Pfam" id="PF03551">
    <property type="entry name" value="PadR"/>
    <property type="match status" value="1"/>
</dbReference>
<dbReference type="InterPro" id="IPR036390">
    <property type="entry name" value="WH_DNA-bd_sf"/>
</dbReference>
<evidence type="ECO:0000313" key="3">
    <source>
        <dbReference type="Proteomes" id="UP001519308"/>
    </source>
</evidence>
<protein>
    <submittedName>
        <fullName evidence="2">PadR family transcriptional regulator PadR</fullName>
    </submittedName>
</protein>
<keyword evidence="3" id="KW-1185">Reference proteome</keyword>
<dbReference type="Proteomes" id="UP001519308">
    <property type="component" value="Unassembled WGS sequence"/>
</dbReference>
<dbReference type="RefSeq" id="WP_021282771.1">
    <property type="nucleotide sequence ID" value="NZ_JAGGLL010000041.1"/>
</dbReference>
<dbReference type="Gene3D" id="1.10.10.10">
    <property type="entry name" value="Winged helix-like DNA-binding domain superfamily/Winged helix DNA-binding domain"/>
    <property type="match status" value="1"/>
</dbReference>
<dbReference type="InterPro" id="IPR036388">
    <property type="entry name" value="WH-like_DNA-bd_sf"/>
</dbReference>
<dbReference type="EMBL" id="JAGGLL010000041">
    <property type="protein sequence ID" value="MBP2023884.1"/>
    <property type="molecule type" value="Genomic_DNA"/>
</dbReference>
<comment type="caution">
    <text evidence="2">The sequence shown here is derived from an EMBL/GenBank/DDBJ whole genome shotgun (WGS) entry which is preliminary data.</text>
</comment>
<dbReference type="PANTHER" id="PTHR33169">
    <property type="entry name" value="PADR-FAMILY TRANSCRIPTIONAL REGULATOR"/>
    <property type="match status" value="1"/>
</dbReference>
<reference evidence="2 3" key="1">
    <citation type="submission" date="2021-03" db="EMBL/GenBank/DDBJ databases">
        <title>Genomic Encyclopedia of Type Strains, Phase IV (KMG-IV): sequencing the most valuable type-strain genomes for metagenomic binning, comparative biology and taxonomic classification.</title>
        <authorList>
            <person name="Goeker M."/>
        </authorList>
    </citation>
    <scope>NUCLEOTIDE SEQUENCE [LARGE SCALE GENOMIC DNA]</scope>
    <source>
        <strain evidence="2 3">DSM 28650</strain>
    </source>
</reference>
<dbReference type="PANTHER" id="PTHR33169:SF24">
    <property type="entry name" value="TRANSCRIPTIONAL REGULATOR, PADR FAMILY"/>
    <property type="match status" value="1"/>
</dbReference>
<evidence type="ECO:0000259" key="1">
    <source>
        <dbReference type="Pfam" id="PF03551"/>
    </source>
</evidence>
<gene>
    <name evidence="2" type="ORF">J2Z44_003726</name>
</gene>
<dbReference type="InterPro" id="IPR052509">
    <property type="entry name" value="Metal_resp_DNA-bind_regulator"/>
</dbReference>
<sequence length="107" mass="12422">MNVQLKKGVLELCVLSLVTKKDYYGYELVNEISKNIQISDGTIYPILRRLTQDGYFVTYLQESQEGPPRKYYKITEIGMKTKEVLENEWFVFINSVNNIIGEDCEDG</sequence>
<feature type="domain" description="Transcription regulator PadR N-terminal" evidence="1">
    <location>
        <begin position="14"/>
        <end position="81"/>
    </location>
</feature>